<dbReference type="AlphaFoldDB" id="A0A0F9PHX2"/>
<reference evidence="1" key="1">
    <citation type="journal article" date="2015" name="Nature">
        <title>Complex archaea that bridge the gap between prokaryotes and eukaryotes.</title>
        <authorList>
            <person name="Spang A."/>
            <person name="Saw J.H."/>
            <person name="Jorgensen S.L."/>
            <person name="Zaremba-Niedzwiedzka K."/>
            <person name="Martijn J."/>
            <person name="Lind A.E."/>
            <person name="van Eijk R."/>
            <person name="Schleper C."/>
            <person name="Guy L."/>
            <person name="Ettema T.J."/>
        </authorList>
    </citation>
    <scope>NUCLEOTIDE SEQUENCE</scope>
</reference>
<gene>
    <name evidence="1" type="ORF">LCGC14_0898220</name>
</gene>
<comment type="caution">
    <text evidence="1">The sequence shown here is derived from an EMBL/GenBank/DDBJ whole genome shotgun (WGS) entry which is preliminary data.</text>
</comment>
<protein>
    <submittedName>
        <fullName evidence="1">Uncharacterized protein</fullName>
    </submittedName>
</protein>
<accession>A0A0F9PHX2</accession>
<name>A0A0F9PHX2_9ZZZZ</name>
<proteinExistence type="predicted"/>
<organism evidence="1">
    <name type="scientific">marine sediment metagenome</name>
    <dbReference type="NCBI Taxonomy" id="412755"/>
    <lineage>
        <taxon>unclassified sequences</taxon>
        <taxon>metagenomes</taxon>
        <taxon>ecological metagenomes</taxon>
    </lineage>
</organism>
<evidence type="ECO:0000313" key="1">
    <source>
        <dbReference type="EMBL" id="KKN24102.1"/>
    </source>
</evidence>
<sequence>MNIETEKVVLDVLRFHQRKILHGRLFDLPTAHWDLQLEELVVDVEMRVLGKTVEEVHCEWPTDWWQAVKQRFAPRWFLRRYPVGMTCEVLQAFALYPTIEPGIPGHQHTIYLEKQTPFRVRAD</sequence>
<dbReference type="EMBL" id="LAZR01002909">
    <property type="protein sequence ID" value="KKN24102.1"/>
    <property type="molecule type" value="Genomic_DNA"/>
</dbReference>